<dbReference type="InterPro" id="IPR001227">
    <property type="entry name" value="Ac_transferase_dom_sf"/>
</dbReference>
<name>A0A3N4R4N8_9ACTN</name>
<comment type="caution">
    <text evidence="4">The sequence shown here is derived from an EMBL/GenBank/DDBJ whole genome shotgun (WGS) entry which is preliminary data.</text>
</comment>
<dbReference type="InterPro" id="IPR016035">
    <property type="entry name" value="Acyl_Trfase/lysoPLipase"/>
</dbReference>
<accession>A0A3N4R4N8</accession>
<dbReference type="Proteomes" id="UP000267408">
    <property type="component" value="Unassembled WGS sequence"/>
</dbReference>
<reference evidence="5 6" key="1">
    <citation type="submission" date="2018-11" db="EMBL/GenBank/DDBJ databases">
        <title>Sequencing the genomes of 1000 actinobacteria strains.</title>
        <authorList>
            <person name="Klenk H.-P."/>
        </authorList>
    </citation>
    <scope>NUCLEOTIDE SEQUENCE [LARGE SCALE GENOMIC DNA]</scope>
    <source>
        <strain evidence="3 6">DSM 44780</strain>
        <strain evidence="4 5">DSM 44781</strain>
    </source>
</reference>
<keyword evidence="5" id="KW-1185">Reference proteome</keyword>
<dbReference type="GO" id="GO:0016740">
    <property type="term" value="F:transferase activity"/>
    <property type="evidence" value="ECO:0007669"/>
    <property type="project" value="UniProtKB-KW"/>
</dbReference>
<evidence type="ECO:0000313" key="5">
    <source>
        <dbReference type="Proteomes" id="UP000266906"/>
    </source>
</evidence>
<dbReference type="EMBL" id="RKQG01000002">
    <property type="protein sequence ID" value="RPE28533.1"/>
    <property type="molecule type" value="Genomic_DNA"/>
</dbReference>
<evidence type="ECO:0000313" key="6">
    <source>
        <dbReference type="Proteomes" id="UP000267408"/>
    </source>
</evidence>
<organism evidence="4 5">
    <name type="scientific">Kitasatospora cineracea</name>
    <dbReference type="NCBI Taxonomy" id="88074"/>
    <lineage>
        <taxon>Bacteria</taxon>
        <taxon>Bacillati</taxon>
        <taxon>Actinomycetota</taxon>
        <taxon>Actinomycetes</taxon>
        <taxon>Kitasatosporales</taxon>
        <taxon>Streptomycetaceae</taxon>
        <taxon>Kitasatospora</taxon>
    </lineage>
</organism>
<dbReference type="SUPFAM" id="SSF52151">
    <property type="entry name" value="FabD/lysophospholipase-like"/>
    <property type="match status" value="1"/>
</dbReference>
<dbReference type="Proteomes" id="UP000266906">
    <property type="component" value="Unassembled WGS sequence"/>
</dbReference>
<dbReference type="EMBL" id="RJVJ01000002">
    <property type="protein sequence ID" value="ROR38066.1"/>
    <property type="molecule type" value="Genomic_DNA"/>
</dbReference>
<evidence type="ECO:0000313" key="3">
    <source>
        <dbReference type="EMBL" id="ROR38066.1"/>
    </source>
</evidence>
<protein>
    <submittedName>
        <fullName evidence="4">Malonyl CoA-acyl carrier protein transacylase</fullName>
    </submittedName>
</protein>
<dbReference type="PANTHER" id="PTHR10982">
    <property type="entry name" value="MALONYL COA-ACYL CARRIER PROTEIN TRANSACYLASE"/>
    <property type="match status" value="1"/>
</dbReference>
<dbReference type="InterPro" id="IPR014043">
    <property type="entry name" value="Acyl_transferase_dom"/>
</dbReference>
<dbReference type="AlphaFoldDB" id="A0A3N4R4N8"/>
<feature type="domain" description="Malonyl-CoA:ACP transacylase (MAT)" evidence="2">
    <location>
        <begin position="87"/>
        <end position="355"/>
    </location>
</feature>
<dbReference type="Gene3D" id="3.40.366.10">
    <property type="entry name" value="Malonyl-Coenzyme A Acyl Carrier Protein, domain 2"/>
    <property type="match status" value="2"/>
</dbReference>
<dbReference type="PANTHER" id="PTHR10982:SF21">
    <property type="entry name" value="FATTY ACID SYNTHASE SUBUNIT BETA"/>
    <property type="match status" value="1"/>
</dbReference>
<sequence>MRVLLHFGGLGDPEGPLLDRLRALFRQPQNARFFASALAGVEAAFEIVGRAECARFLPGGLPVRDWLAAPGDPPVPAAARGSVAEGVLLHLYQLCVLQPGPGSPLAPAGGLRPVGAVGHSLGSYAAVFSALPVTGRRGYAEAAGRSVAQVTVALLRCHQVVPAAPRPDGELLRRHAALGPGAGVPAAMAAVVGPRRPVLEEAVRRSGDGPGGRVGIGLVNSPTFHVLTGATEALMRLRLAEAELFERPGARWTYLGATAPFHSPALDPAVALIGHDVDHHWQPVKGDGLTMPVYGTGTPANLQFSPHVLYEVAEQQMCRPFDWPAVVDAALAELDPDLVLDLGPGVSAAALTRSRLRESGSAARFASV</sequence>
<dbReference type="InterPro" id="IPR050830">
    <property type="entry name" value="Fungal_FAS"/>
</dbReference>
<evidence type="ECO:0000256" key="1">
    <source>
        <dbReference type="ARBA" id="ARBA00022679"/>
    </source>
</evidence>
<evidence type="ECO:0000313" key="4">
    <source>
        <dbReference type="EMBL" id="RPE28533.1"/>
    </source>
</evidence>
<proteinExistence type="predicted"/>
<dbReference type="SMART" id="SM00827">
    <property type="entry name" value="PKS_AT"/>
    <property type="match status" value="1"/>
</dbReference>
<accession>A0A8G1UDV7</accession>
<keyword evidence="1" id="KW-0808">Transferase</keyword>
<gene>
    <name evidence="4" type="ORF">EDD38_5670</name>
    <name evidence="3" type="ORF">EDD39_6229</name>
</gene>
<evidence type="ECO:0000259" key="2">
    <source>
        <dbReference type="SMART" id="SM00827"/>
    </source>
</evidence>